<dbReference type="PRINTS" id="PR00605">
    <property type="entry name" value="CYTCHROMECIC"/>
</dbReference>
<keyword evidence="8" id="KW-0472">Membrane</keyword>
<evidence type="ECO:0000256" key="4">
    <source>
        <dbReference type="ARBA" id="ARBA00022982"/>
    </source>
</evidence>
<dbReference type="OrthoDB" id="7933886at2"/>
<keyword evidence="1" id="KW-0813">Transport</keyword>
<gene>
    <name evidence="10" type="primary">ccoP2</name>
    <name evidence="10" type="ORF">K227x_22190</name>
</gene>
<reference evidence="10 11" key="1">
    <citation type="submission" date="2019-02" db="EMBL/GenBank/DDBJ databases">
        <title>Deep-cultivation of Planctomycetes and their phenomic and genomic characterization uncovers novel biology.</title>
        <authorList>
            <person name="Wiegand S."/>
            <person name="Jogler M."/>
            <person name="Boedeker C."/>
            <person name="Pinto D."/>
            <person name="Vollmers J."/>
            <person name="Rivas-Marin E."/>
            <person name="Kohn T."/>
            <person name="Peeters S.H."/>
            <person name="Heuer A."/>
            <person name="Rast P."/>
            <person name="Oberbeckmann S."/>
            <person name="Bunk B."/>
            <person name="Jeske O."/>
            <person name="Meyerdierks A."/>
            <person name="Storesund J.E."/>
            <person name="Kallscheuer N."/>
            <person name="Luecker S."/>
            <person name="Lage O.M."/>
            <person name="Pohl T."/>
            <person name="Merkel B.J."/>
            <person name="Hornburger P."/>
            <person name="Mueller R.-W."/>
            <person name="Bruemmer F."/>
            <person name="Labrenz M."/>
            <person name="Spormann A.M."/>
            <person name="Op den Camp H."/>
            <person name="Overmann J."/>
            <person name="Amann R."/>
            <person name="Jetten M.S.M."/>
            <person name="Mascher T."/>
            <person name="Medema M.H."/>
            <person name="Devos D.P."/>
            <person name="Kaster A.-K."/>
            <person name="Ovreas L."/>
            <person name="Rohde M."/>
            <person name="Galperin M.Y."/>
            <person name="Jogler C."/>
        </authorList>
    </citation>
    <scope>NUCLEOTIDE SEQUENCE [LARGE SCALE GENOMIC DNA]</scope>
    <source>
        <strain evidence="10 11">K22_7</strain>
    </source>
</reference>
<dbReference type="GO" id="GO:0020037">
    <property type="term" value="F:heme binding"/>
    <property type="evidence" value="ECO:0007669"/>
    <property type="project" value="InterPro"/>
</dbReference>
<keyword evidence="2 6" id="KW-0349">Heme</keyword>
<keyword evidence="5 6" id="KW-0408">Iron</keyword>
<evidence type="ECO:0000256" key="3">
    <source>
        <dbReference type="ARBA" id="ARBA00022723"/>
    </source>
</evidence>
<keyword evidence="8" id="KW-1133">Transmembrane helix</keyword>
<evidence type="ECO:0000256" key="5">
    <source>
        <dbReference type="ARBA" id="ARBA00023004"/>
    </source>
</evidence>
<dbReference type="InterPro" id="IPR050597">
    <property type="entry name" value="Cytochrome_c_Oxidase_Subunit"/>
</dbReference>
<dbReference type="InterPro" id="IPR032858">
    <property type="entry name" value="CcoP_N"/>
</dbReference>
<dbReference type="GO" id="GO:0009055">
    <property type="term" value="F:electron transfer activity"/>
    <property type="evidence" value="ECO:0007669"/>
    <property type="project" value="InterPro"/>
</dbReference>
<dbReference type="PROSITE" id="PS51007">
    <property type="entry name" value="CYTC"/>
    <property type="match status" value="1"/>
</dbReference>
<dbReference type="Pfam" id="PF13442">
    <property type="entry name" value="Cytochrome_CBB3"/>
    <property type="match status" value="1"/>
</dbReference>
<dbReference type="PANTHER" id="PTHR33751">
    <property type="entry name" value="CBB3-TYPE CYTOCHROME C OXIDASE SUBUNIT FIXP"/>
    <property type="match status" value="1"/>
</dbReference>
<dbReference type="Gene3D" id="6.10.280.130">
    <property type="match status" value="1"/>
</dbReference>
<dbReference type="EMBL" id="CP036525">
    <property type="protein sequence ID" value="QDT03834.1"/>
    <property type="molecule type" value="Genomic_DNA"/>
</dbReference>
<evidence type="ECO:0000256" key="2">
    <source>
        <dbReference type="ARBA" id="ARBA00022617"/>
    </source>
</evidence>
<dbReference type="Gene3D" id="1.10.760.10">
    <property type="entry name" value="Cytochrome c-like domain"/>
    <property type="match status" value="1"/>
</dbReference>
<evidence type="ECO:0000256" key="8">
    <source>
        <dbReference type="SAM" id="Phobius"/>
    </source>
</evidence>
<organism evidence="10 11">
    <name type="scientific">Rubripirellula lacrimiformis</name>
    <dbReference type="NCBI Taxonomy" id="1930273"/>
    <lineage>
        <taxon>Bacteria</taxon>
        <taxon>Pseudomonadati</taxon>
        <taxon>Planctomycetota</taxon>
        <taxon>Planctomycetia</taxon>
        <taxon>Pirellulales</taxon>
        <taxon>Pirellulaceae</taxon>
        <taxon>Rubripirellula</taxon>
    </lineage>
</organism>
<proteinExistence type="predicted"/>
<sequence length="235" mass="25986">MTWRTPEVSNQENVDHTPKTEHDYDGIEEYDNPLPGWWKWLFIASIVFSPFYWLYYHGGAAGRSVEDQYNVALAANTRLQFAEIGELSPDANTIVTYMNKASWVKVGESVFKANCISCHGREGEGKVGPNLTDEMFKNVNVVEDIARVINEGAGGGAMPKWSNRLHPNEVVLVSAYVASLRGKNVEGRIPEGKKIPAWPEAVEPAEDTDNKDAAEQGSDDETPKPAAEAETDSDQ</sequence>
<keyword evidence="4" id="KW-0249">Electron transport</keyword>
<dbReference type="Pfam" id="PF14715">
    <property type="entry name" value="FixP_N"/>
    <property type="match status" value="1"/>
</dbReference>
<evidence type="ECO:0000259" key="9">
    <source>
        <dbReference type="PROSITE" id="PS51007"/>
    </source>
</evidence>
<dbReference type="Proteomes" id="UP000318538">
    <property type="component" value="Chromosome"/>
</dbReference>
<evidence type="ECO:0000313" key="10">
    <source>
        <dbReference type="EMBL" id="QDT03834.1"/>
    </source>
</evidence>
<accession>A0A517N9M1</accession>
<keyword evidence="8" id="KW-0812">Transmembrane</keyword>
<name>A0A517N9M1_9BACT</name>
<feature type="region of interest" description="Disordered" evidence="7">
    <location>
        <begin position="189"/>
        <end position="235"/>
    </location>
</feature>
<dbReference type="InterPro" id="IPR009056">
    <property type="entry name" value="Cyt_c-like_dom"/>
</dbReference>
<feature type="region of interest" description="Disordered" evidence="7">
    <location>
        <begin position="1"/>
        <end position="24"/>
    </location>
</feature>
<keyword evidence="11" id="KW-1185">Reference proteome</keyword>
<feature type="domain" description="Cytochrome c" evidence="9">
    <location>
        <begin position="102"/>
        <end position="181"/>
    </location>
</feature>
<feature type="transmembrane region" description="Helical" evidence="8">
    <location>
        <begin position="37"/>
        <end position="55"/>
    </location>
</feature>
<protein>
    <submittedName>
        <fullName evidence="10">Cbb3-type cytochrome c oxidase subunit CcoP2</fullName>
    </submittedName>
</protein>
<feature type="compositionally biased region" description="Basic and acidic residues" evidence="7">
    <location>
        <begin position="13"/>
        <end position="24"/>
    </location>
</feature>
<dbReference type="InterPro" id="IPR038414">
    <property type="entry name" value="CcoP_N_sf"/>
</dbReference>
<dbReference type="InterPro" id="IPR008168">
    <property type="entry name" value="Cyt_C_IC"/>
</dbReference>
<evidence type="ECO:0000256" key="6">
    <source>
        <dbReference type="PROSITE-ProRule" id="PRU00433"/>
    </source>
</evidence>
<dbReference type="InterPro" id="IPR036909">
    <property type="entry name" value="Cyt_c-like_dom_sf"/>
</dbReference>
<evidence type="ECO:0000256" key="1">
    <source>
        <dbReference type="ARBA" id="ARBA00022448"/>
    </source>
</evidence>
<dbReference type="SUPFAM" id="SSF46626">
    <property type="entry name" value="Cytochrome c"/>
    <property type="match status" value="1"/>
</dbReference>
<dbReference type="AlphaFoldDB" id="A0A517N9M1"/>
<dbReference type="GO" id="GO:0005506">
    <property type="term" value="F:iron ion binding"/>
    <property type="evidence" value="ECO:0007669"/>
    <property type="project" value="InterPro"/>
</dbReference>
<dbReference type="PANTHER" id="PTHR33751:SF1">
    <property type="entry name" value="CBB3-TYPE CYTOCHROME C OXIDASE SUBUNIT FIXP"/>
    <property type="match status" value="1"/>
</dbReference>
<evidence type="ECO:0000313" key="11">
    <source>
        <dbReference type="Proteomes" id="UP000318538"/>
    </source>
</evidence>
<evidence type="ECO:0000256" key="7">
    <source>
        <dbReference type="SAM" id="MobiDB-lite"/>
    </source>
</evidence>
<keyword evidence="3 6" id="KW-0479">Metal-binding</keyword>
<dbReference type="KEGG" id="rlc:K227x_22190"/>